<evidence type="ECO:0000313" key="1">
    <source>
        <dbReference type="EMBL" id="ALP53907.1"/>
    </source>
</evidence>
<organism evidence="1 2">
    <name type="scientific">Candidatus Tenderia electrophaga</name>
    <dbReference type="NCBI Taxonomy" id="1748243"/>
    <lineage>
        <taxon>Bacteria</taxon>
        <taxon>Pseudomonadati</taxon>
        <taxon>Pseudomonadota</taxon>
        <taxon>Gammaproteobacteria</taxon>
        <taxon>Candidatus Tenderiales</taxon>
        <taxon>Candidatus Tenderiaceae</taxon>
        <taxon>Candidatus Tenderia</taxon>
    </lineage>
</organism>
<proteinExistence type="predicted"/>
<dbReference type="EMBL" id="CP013099">
    <property type="protein sequence ID" value="ALP53907.1"/>
    <property type="molecule type" value="Genomic_DNA"/>
</dbReference>
<protein>
    <submittedName>
        <fullName evidence="1">Uncharacterized protein</fullName>
    </submittedName>
</protein>
<evidence type="ECO:0000313" key="2">
    <source>
        <dbReference type="Proteomes" id="UP000055136"/>
    </source>
</evidence>
<keyword evidence="2" id="KW-1185">Reference proteome</keyword>
<dbReference type="Proteomes" id="UP000055136">
    <property type="component" value="Chromosome"/>
</dbReference>
<accession>A0A0S2TFJ7</accession>
<sequence length="134" mass="15334">MSYQVIEQGQWRDFLDGFMREHLGWLVTVKYLRTDQLSDDEATQVPASILVRHYPLEDIRESERENGMDIMLTVGSGQDENSILIESVHHLYLHKADSADKGLRIDSTDDTTTLVEFRAPMLPENVDGLAEAER</sequence>
<gene>
    <name evidence="1" type="ORF">Tel_12605</name>
</gene>
<name>A0A0S2TFJ7_9GAMM</name>
<reference evidence="1" key="1">
    <citation type="submission" date="2015-10" db="EMBL/GenBank/DDBJ databases">
        <title>Description of Candidatus Tenderia electrophaga gen. nov, sp. nov., an Uncultivated Electroautotroph from a Biocathode Enrichment.</title>
        <authorList>
            <person name="Eddie B.J."/>
            <person name="Malanoski A.P."/>
            <person name="Wang Z."/>
            <person name="Hall R.J."/>
            <person name="Oh S.D."/>
            <person name="Heiner C."/>
            <person name="Lin B."/>
            <person name="Strycharz-Glaven S.M."/>
        </authorList>
    </citation>
    <scope>NUCLEOTIDE SEQUENCE [LARGE SCALE GENOMIC DNA]</scope>
    <source>
        <strain evidence="1">NRL1</strain>
    </source>
</reference>
<dbReference type="KEGG" id="tee:Tel_12605"/>
<dbReference type="AlphaFoldDB" id="A0A0S2TFJ7"/>